<dbReference type="InterPro" id="IPR019489">
    <property type="entry name" value="Clp_ATPase_C"/>
</dbReference>
<evidence type="ECO:0000259" key="5">
    <source>
        <dbReference type="SMART" id="SM01086"/>
    </source>
</evidence>
<feature type="domain" description="AAA+ ATPase" evidence="4">
    <location>
        <begin position="251"/>
        <end position="361"/>
    </location>
</feature>
<keyword evidence="2" id="KW-0067">ATP-binding</keyword>
<keyword evidence="7" id="KW-1185">Reference proteome</keyword>
<feature type="compositionally biased region" description="Basic and acidic residues" evidence="3">
    <location>
        <begin position="70"/>
        <end position="84"/>
    </location>
</feature>
<evidence type="ECO:0000256" key="1">
    <source>
        <dbReference type="ARBA" id="ARBA00022741"/>
    </source>
</evidence>
<dbReference type="SUPFAM" id="SSF52540">
    <property type="entry name" value="P-loop containing nucleoside triphosphate hydrolases"/>
    <property type="match status" value="1"/>
</dbReference>
<evidence type="ECO:0000259" key="4">
    <source>
        <dbReference type="SMART" id="SM00382"/>
    </source>
</evidence>
<dbReference type="PANTHER" id="PTHR48102">
    <property type="entry name" value="ATP-DEPENDENT CLP PROTEASE ATP-BINDING SUBUNIT CLPX-LIKE, MITOCHONDRIAL-RELATED"/>
    <property type="match status" value="1"/>
</dbReference>
<evidence type="ECO:0000313" key="6">
    <source>
        <dbReference type="EMBL" id="WAR00796.1"/>
    </source>
</evidence>
<dbReference type="NCBIfam" id="NF003745">
    <property type="entry name" value="PRK05342.1"/>
    <property type="match status" value="1"/>
</dbReference>
<evidence type="ECO:0000256" key="2">
    <source>
        <dbReference type="ARBA" id="ARBA00022840"/>
    </source>
</evidence>
<dbReference type="PANTHER" id="PTHR48102:SF7">
    <property type="entry name" value="ATP-DEPENDENT CLP PROTEASE ATP-BINDING SUBUNIT CLPX-LIKE, MITOCHONDRIAL"/>
    <property type="match status" value="1"/>
</dbReference>
<feature type="domain" description="Clp ATPase C-terminal" evidence="5">
    <location>
        <begin position="476"/>
        <end position="569"/>
    </location>
</feature>
<evidence type="ECO:0000256" key="3">
    <source>
        <dbReference type="SAM" id="MobiDB-lite"/>
    </source>
</evidence>
<dbReference type="InterPro" id="IPR003593">
    <property type="entry name" value="AAA+_ATPase"/>
</dbReference>
<protein>
    <submittedName>
        <fullName evidence="6">CLPX-like protein</fullName>
    </submittedName>
</protein>
<dbReference type="Gene3D" id="3.40.50.300">
    <property type="entry name" value="P-loop containing nucleotide triphosphate hydrolases"/>
    <property type="match status" value="1"/>
</dbReference>
<dbReference type="Pfam" id="PF10431">
    <property type="entry name" value="ClpB_D2-small"/>
    <property type="match status" value="1"/>
</dbReference>
<keyword evidence="1" id="KW-0547">Nucleotide-binding</keyword>
<dbReference type="InterPro" id="IPR027417">
    <property type="entry name" value="P-loop_NTPase"/>
</dbReference>
<dbReference type="InterPro" id="IPR004487">
    <property type="entry name" value="Clp_protease_ATP-bd_su_ClpX"/>
</dbReference>
<proteinExistence type="predicted"/>
<feature type="region of interest" description="Disordered" evidence="3">
    <location>
        <begin position="52"/>
        <end position="113"/>
    </location>
</feature>
<dbReference type="SMART" id="SM00382">
    <property type="entry name" value="AAA"/>
    <property type="match status" value="1"/>
</dbReference>
<dbReference type="Gene3D" id="1.10.8.60">
    <property type="match status" value="1"/>
</dbReference>
<dbReference type="EMBL" id="CP111014">
    <property type="protein sequence ID" value="WAR00796.1"/>
    <property type="molecule type" value="Genomic_DNA"/>
</dbReference>
<name>A0ABY7DWW2_MYAAR</name>
<dbReference type="InterPro" id="IPR003959">
    <property type="entry name" value="ATPase_AAA_core"/>
</dbReference>
<accession>A0ABY7DWW2</accession>
<dbReference type="SMART" id="SM01086">
    <property type="entry name" value="ClpB_D2-small"/>
    <property type="match status" value="1"/>
</dbReference>
<evidence type="ECO:0000313" key="7">
    <source>
        <dbReference type="Proteomes" id="UP001164746"/>
    </source>
</evidence>
<dbReference type="Proteomes" id="UP001164746">
    <property type="component" value="Chromosome 3"/>
</dbReference>
<gene>
    <name evidence="6" type="ORF">MAR_025168</name>
</gene>
<sequence>MMAAAARLIPVRILTSLDKIPPSLRRNIQRLTYSVKKVHCQHHVRRQFHRSAVLVSSQGPSAPSGPGGGDGKDKDGDKGKHVDGSDIAGIGLQGAGGDNAVDSGTNNDDKMADMNSTDQARFVKCPNCQQHTIIPENILKPSHLHAPPKPKEKELPTPKQIKHFLDQHVVGQEHAKERLAVAVYNHYKTVRHNLRNKEDQTQSLKKYTPKSEISSLLGLPSNFVGDARASGRSWDREQVDDDGEEEEVVLGKSNILMLGPTGSGKTLLVQTIASILEVPFASCDCTSMTSAGYVGDDVESVIAKLLQNAGGNVDKCEKGIIFLDEIDKISRKSSAGSIFASNKDIGGEGVQQAMLKMLEGTVVKIAEKKNKPSYSSESQTDVDTSNILFIAAGAFNGLEKVVKKRKNVLGFGSPVESEERVKNAAFDVYADKPSTREQNAERDRLLQEVEDTDLIDFGLIPEFVGRIPVVVPLHSLNEEMLVRILTEPQNALIKQYQQLFKMDEVQIEFTEEALRAIAHVAMEKQTGARGLRAVVDKCQLMAGFEVPGSDVKTVIITEDVVRKNKPAVYVKEGKQKFQHG</sequence>
<organism evidence="6 7">
    <name type="scientific">Mya arenaria</name>
    <name type="common">Soft-shell clam</name>
    <dbReference type="NCBI Taxonomy" id="6604"/>
    <lineage>
        <taxon>Eukaryota</taxon>
        <taxon>Metazoa</taxon>
        <taxon>Spiralia</taxon>
        <taxon>Lophotrochozoa</taxon>
        <taxon>Mollusca</taxon>
        <taxon>Bivalvia</taxon>
        <taxon>Autobranchia</taxon>
        <taxon>Heteroconchia</taxon>
        <taxon>Euheterodonta</taxon>
        <taxon>Imparidentia</taxon>
        <taxon>Neoheterodontei</taxon>
        <taxon>Myida</taxon>
        <taxon>Myoidea</taxon>
        <taxon>Myidae</taxon>
        <taxon>Mya</taxon>
    </lineage>
</organism>
<dbReference type="Pfam" id="PF07724">
    <property type="entry name" value="AAA_2"/>
    <property type="match status" value="1"/>
</dbReference>
<dbReference type="NCBIfam" id="TIGR00382">
    <property type="entry name" value="clpX"/>
    <property type="match status" value="1"/>
</dbReference>
<dbReference type="InterPro" id="IPR050052">
    <property type="entry name" value="ATP-dep_Clp_protease_ClpX"/>
</dbReference>
<reference evidence="6" key="1">
    <citation type="submission" date="2022-11" db="EMBL/GenBank/DDBJ databases">
        <title>Centuries of genome instability and evolution in soft-shell clam transmissible cancer (bioRxiv).</title>
        <authorList>
            <person name="Hart S.F.M."/>
            <person name="Yonemitsu M.A."/>
            <person name="Giersch R.M."/>
            <person name="Beal B.F."/>
            <person name="Arriagada G."/>
            <person name="Davis B.W."/>
            <person name="Ostrander E.A."/>
            <person name="Goff S.P."/>
            <person name="Metzger M.J."/>
        </authorList>
    </citation>
    <scope>NUCLEOTIDE SEQUENCE</scope>
    <source>
        <strain evidence="6">MELC-2E11</strain>
        <tissue evidence="6">Siphon/mantle</tissue>
    </source>
</reference>